<reference evidence="1 2" key="1">
    <citation type="submission" date="2019-02" db="EMBL/GenBank/DDBJ databases">
        <title>Arundinibacter roseus gen. nov., sp. nov., a new member of the family Cytophagaceae.</title>
        <authorList>
            <person name="Szuroczki S."/>
            <person name="Khayer B."/>
            <person name="Sproer C."/>
            <person name="Toumi M."/>
            <person name="Szabo A."/>
            <person name="Felfoldi T."/>
            <person name="Schumann P."/>
            <person name="Toth E."/>
        </authorList>
    </citation>
    <scope>NUCLEOTIDE SEQUENCE [LARGE SCALE GENOMIC DNA]</scope>
    <source>
        <strain evidence="1 2">DMA-k-7a</strain>
    </source>
</reference>
<dbReference type="AlphaFoldDB" id="A0A4R4KBE7"/>
<name>A0A4R4KBE7_9BACT</name>
<dbReference type="RefSeq" id="WP_132118715.1">
    <property type="nucleotide sequence ID" value="NZ_SMJU01000008.1"/>
</dbReference>
<dbReference type="InterPro" id="IPR018673">
    <property type="entry name" value="DUF2141"/>
</dbReference>
<dbReference type="Proteomes" id="UP000295706">
    <property type="component" value="Unassembled WGS sequence"/>
</dbReference>
<dbReference type="EMBL" id="SMJU01000008">
    <property type="protein sequence ID" value="TDB64072.1"/>
    <property type="molecule type" value="Genomic_DNA"/>
</dbReference>
<evidence type="ECO:0000313" key="2">
    <source>
        <dbReference type="Proteomes" id="UP000295706"/>
    </source>
</evidence>
<evidence type="ECO:0000313" key="1">
    <source>
        <dbReference type="EMBL" id="TDB64072.1"/>
    </source>
</evidence>
<accession>A0A4R4KBE7</accession>
<protein>
    <submittedName>
        <fullName evidence="1">DUF2141 domain-containing protein</fullName>
    </submittedName>
</protein>
<dbReference type="OrthoDB" id="9788332at2"/>
<keyword evidence="2" id="KW-1185">Reference proteome</keyword>
<dbReference type="Pfam" id="PF09912">
    <property type="entry name" value="DUF2141"/>
    <property type="match status" value="1"/>
</dbReference>
<sequence length="139" mass="15341">MLKILIASLLIVSTDLNQKMAKLTVEITNIRHPTGQLRVGVYKPSNTFGKAKPDYNKIVDVKAVGSQKVVLDVEPGTYAVALYHDVNNNQALDKNMIGYPKEPFGFSNNYRPIVSGPDFKDCAFEISEAGKTISIKLIK</sequence>
<comment type="caution">
    <text evidence="1">The sequence shown here is derived from an EMBL/GenBank/DDBJ whole genome shotgun (WGS) entry which is preliminary data.</text>
</comment>
<proteinExistence type="predicted"/>
<organism evidence="1 2">
    <name type="scientific">Arundinibacter roseus</name>
    <dbReference type="NCBI Taxonomy" id="2070510"/>
    <lineage>
        <taxon>Bacteria</taxon>
        <taxon>Pseudomonadati</taxon>
        <taxon>Bacteroidota</taxon>
        <taxon>Cytophagia</taxon>
        <taxon>Cytophagales</taxon>
        <taxon>Spirosomataceae</taxon>
        <taxon>Arundinibacter</taxon>
    </lineage>
</organism>
<gene>
    <name evidence="1" type="ORF">EZE20_14105</name>
</gene>